<dbReference type="InterPro" id="IPR020806">
    <property type="entry name" value="PKS_PP-bd"/>
</dbReference>
<evidence type="ECO:0000313" key="5">
    <source>
        <dbReference type="Proteomes" id="UP000239352"/>
    </source>
</evidence>
<dbReference type="GO" id="GO:0031177">
    <property type="term" value="F:phosphopantetheine binding"/>
    <property type="evidence" value="ECO:0007669"/>
    <property type="project" value="InterPro"/>
</dbReference>
<evidence type="ECO:0000259" key="3">
    <source>
        <dbReference type="PROSITE" id="PS50075"/>
    </source>
</evidence>
<reference evidence="4 5" key="1">
    <citation type="submission" date="2018-03" db="EMBL/GenBank/DDBJ databases">
        <title>Actinopolyspora mortivallis from Sahara, screening for active biomolecules.</title>
        <authorList>
            <person name="Selama O."/>
            <person name="Wellington E.M.H."/>
            <person name="Hacene H."/>
        </authorList>
    </citation>
    <scope>NUCLEOTIDE SEQUENCE [LARGE SCALE GENOMIC DNA]</scope>
    <source>
        <strain evidence="4 5">M5A</strain>
    </source>
</reference>
<sequence length="125" mass="13996">MTPASTFEERRTVPDLETLRAADIDERIRRIVEFVCKEMRITLEIPPEEDVDPTQPLHTLGVGSITALRLKRRFELDLLVEMDLVRILRAESVSELSARLALCVEDAPMTASSGTAGTVRDECAE</sequence>
<dbReference type="SMART" id="SM00823">
    <property type="entry name" value="PKS_PP"/>
    <property type="match status" value="1"/>
</dbReference>
<dbReference type="InterPro" id="IPR009081">
    <property type="entry name" value="PP-bd_ACP"/>
</dbReference>
<dbReference type="Proteomes" id="UP000239352">
    <property type="component" value="Unassembled WGS sequence"/>
</dbReference>
<dbReference type="PROSITE" id="PS50075">
    <property type="entry name" value="CARRIER"/>
    <property type="match status" value="1"/>
</dbReference>
<organism evidence="4 5">
    <name type="scientific">Actinopolyspora mortivallis</name>
    <dbReference type="NCBI Taxonomy" id="33906"/>
    <lineage>
        <taxon>Bacteria</taxon>
        <taxon>Bacillati</taxon>
        <taxon>Actinomycetota</taxon>
        <taxon>Actinomycetes</taxon>
        <taxon>Actinopolysporales</taxon>
        <taxon>Actinopolysporaceae</taxon>
        <taxon>Actinopolyspora</taxon>
    </lineage>
</organism>
<evidence type="ECO:0000256" key="1">
    <source>
        <dbReference type="ARBA" id="ARBA00022450"/>
    </source>
</evidence>
<protein>
    <recommendedName>
        <fullName evidence="3">Carrier domain-containing protein</fullName>
    </recommendedName>
</protein>
<dbReference type="Gene3D" id="1.10.1200.10">
    <property type="entry name" value="ACP-like"/>
    <property type="match status" value="1"/>
</dbReference>
<dbReference type="Pfam" id="PF00550">
    <property type="entry name" value="PP-binding"/>
    <property type="match status" value="1"/>
</dbReference>
<dbReference type="InterPro" id="IPR036736">
    <property type="entry name" value="ACP-like_sf"/>
</dbReference>
<dbReference type="SUPFAM" id="SSF47336">
    <property type="entry name" value="ACP-like"/>
    <property type="match status" value="1"/>
</dbReference>
<comment type="caution">
    <text evidence="4">The sequence shown here is derived from an EMBL/GenBank/DDBJ whole genome shotgun (WGS) entry which is preliminary data.</text>
</comment>
<feature type="domain" description="Carrier" evidence="3">
    <location>
        <begin position="29"/>
        <end position="104"/>
    </location>
</feature>
<evidence type="ECO:0000313" key="4">
    <source>
        <dbReference type="EMBL" id="PRW64212.1"/>
    </source>
</evidence>
<keyword evidence="5" id="KW-1185">Reference proteome</keyword>
<evidence type="ECO:0000256" key="2">
    <source>
        <dbReference type="ARBA" id="ARBA00022553"/>
    </source>
</evidence>
<accession>A0A2T0GYL6</accession>
<dbReference type="InParanoid" id="A0A2T0GYL6"/>
<gene>
    <name evidence="4" type="ORF">CEP50_06125</name>
</gene>
<dbReference type="EMBL" id="PVSR01000005">
    <property type="protein sequence ID" value="PRW64212.1"/>
    <property type="molecule type" value="Genomic_DNA"/>
</dbReference>
<name>A0A2T0GYL6_ACTMO</name>
<dbReference type="RefSeq" id="WP_106112967.1">
    <property type="nucleotide sequence ID" value="NZ_PVSR01000005.1"/>
</dbReference>
<proteinExistence type="predicted"/>
<keyword evidence="2" id="KW-0597">Phosphoprotein</keyword>
<keyword evidence="1" id="KW-0596">Phosphopantetheine</keyword>
<dbReference type="AlphaFoldDB" id="A0A2T0GYL6"/>